<evidence type="ECO:0000313" key="3">
    <source>
        <dbReference type="EMBL" id="CAL5219596.1"/>
    </source>
</evidence>
<feature type="region of interest" description="Disordered" evidence="2">
    <location>
        <begin position="1"/>
        <end position="113"/>
    </location>
</feature>
<feature type="compositionally biased region" description="Low complexity" evidence="2">
    <location>
        <begin position="52"/>
        <end position="67"/>
    </location>
</feature>
<dbReference type="InterPro" id="IPR038929">
    <property type="entry name" value="CCDC13"/>
</dbReference>
<accession>A0ABP1FJN9</accession>
<feature type="region of interest" description="Disordered" evidence="2">
    <location>
        <begin position="150"/>
        <end position="185"/>
    </location>
</feature>
<evidence type="ECO:0000256" key="1">
    <source>
        <dbReference type="SAM" id="Coils"/>
    </source>
</evidence>
<feature type="coiled-coil region" evidence="1">
    <location>
        <begin position="193"/>
        <end position="220"/>
    </location>
</feature>
<dbReference type="PANTHER" id="PTHR31935">
    <property type="entry name" value="COILED-COIL DOMAIN-CONTAINING PROTEIN 13"/>
    <property type="match status" value="1"/>
</dbReference>
<feature type="region of interest" description="Disordered" evidence="2">
    <location>
        <begin position="270"/>
        <end position="291"/>
    </location>
</feature>
<name>A0ABP1FJN9_9CHLO</name>
<feature type="compositionally biased region" description="Polar residues" evidence="2">
    <location>
        <begin position="168"/>
        <end position="185"/>
    </location>
</feature>
<feature type="compositionally biased region" description="Basic and acidic residues" evidence="2">
    <location>
        <begin position="155"/>
        <end position="167"/>
    </location>
</feature>
<reference evidence="3 4" key="1">
    <citation type="submission" date="2024-06" db="EMBL/GenBank/DDBJ databases">
        <authorList>
            <person name="Kraege A."/>
            <person name="Thomma B."/>
        </authorList>
    </citation>
    <scope>NUCLEOTIDE SEQUENCE [LARGE SCALE GENOMIC DNA]</scope>
</reference>
<feature type="compositionally biased region" description="Polar residues" evidence="2">
    <location>
        <begin position="1"/>
        <end position="11"/>
    </location>
</feature>
<dbReference type="Proteomes" id="UP001497392">
    <property type="component" value="Unassembled WGS sequence"/>
</dbReference>
<keyword evidence="1" id="KW-0175">Coiled coil</keyword>
<dbReference type="EMBL" id="CAXHTA020000002">
    <property type="protein sequence ID" value="CAL5219596.1"/>
    <property type="molecule type" value="Genomic_DNA"/>
</dbReference>
<proteinExistence type="predicted"/>
<feature type="coiled-coil region" evidence="1">
    <location>
        <begin position="325"/>
        <end position="352"/>
    </location>
</feature>
<feature type="region of interest" description="Disordered" evidence="2">
    <location>
        <begin position="395"/>
        <end position="417"/>
    </location>
</feature>
<feature type="region of interest" description="Disordered" evidence="2">
    <location>
        <begin position="555"/>
        <end position="599"/>
    </location>
</feature>
<gene>
    <name evidence="3" type="primary">g1459</name>
    <name evidence="3" type="ORF">VP750_LOCUS1255</name>
</gene>
<dbReference type="PANTHER" id="PTHR31935:SF1">
    <property type="entry name" value="COILED-COIL DOMAIN-CONTAINING PROTEIN 13"/>
    <property type="match status" value="1"/>
</dbReference>
<organism evidence="3 4">
    <name type="scientific">Coccomyxa viridis</name>
    <dbReference type="NCBI Taxonomy" id="1274662"/>
    <lineage>
        <taxon>Eukaryota</taxon>
        <taxon>Viridiplantae</taxon>
        <taxon>Chlorophyta</taxon>
        <taxon>core chlorophytes</taxon>
        <taxon>Trebouxiophyceae</taxon>
        <taxon>Trebouxiophyceae incertae sedis</taxon>
        <taxon>Coccomyxaceae</taxon>
        <taxon>Coccomyxa</taxon>
    </lineage>
</organism>
<evidence type="ECO:0000313" key="4">
    <source>
        <dbReference type="Proteomes" id="UP001497392"/>
    </source>
</evidence>
<evidence type="ECO:0000256" key="2">
    <source>
        <dbReference type="SAM" id="MobiDB-lite"/>
    </source>
</evidence>
<protein>
    <submittedName>
        <fullName evidence="3">G1459 protein</fullName>
    </submittedName>
</protein>
<sequence>MEAHQDSSTAAAQGRARSDSGEGTDEGDAFPWPALTPLSDATEFAVSPVDEPAPAASQESSEAIQEGSRCEESGQQVPEPDVSEQIEPPLEPSHDAGHLMPLRRPEAGGQGAGAEAERRMLMQAVSTLKMENACLVDALGTRMSEVEALRSSLSDARDGAQTGDRKVSSGTQQAERSAQSHMSSTATEAFVMNDRAEQRFRQLEIKVGQLRAERARYERALRREVGEDVPLQRVLDEASDWRGRAQHITLLQERLLSLQESQACPLLLSMPPTQGEAGKAQRSKHDQQHRDNLVRLRGEKQREVDRLKTGLENCQACLAVSQAKEQALASRKRMLEKEVKGLRQKIGLLLDKSATDDKLISALRVPMAQYAPAAAGVPGSSDGVDHGRDIQEISGEEGRGVTAPEQPAGLTPSGLLNPGNGKPVVVPLLCLQPGSHCQGGDWSHAAEAPCGDVSESTSPVHRVSFAISMDISALSGTSSHMEIVPMAETLIHPAHAQQHRSSSCITRADAAPWQSDWPGATSAVARERAAGVCGQMEDGDEDNAGPTGIVCTDKDSTLGTGREVGEAPPSPSNDGETLQDMHQEGAAGRSPGKKDGTRGMFEELGDVQSAPGIQDYAYADASATIQSQPAASIGVHFGLASPDELQTYAADQRLTKAPLTHVEVSGSQVAFTESATTLPHSSRHSSITDTPRGVVAKSVVDRIIAEL</sequence>
<keyword evidence="4" id="KW-1185">Reference proteome</keyword>
<comment type="caution">
    <text evidence="3">The sequence shown here is derived from an EMBL/GenBank/DDBJ whole genome shotgun (WGS) entry which is preliminary data.</text>
</comment>